<dbReference type="GO" id="GO:0000492">
    <property type="term" value="P:box C/D snoRNP assembly"/>
    <property type="evidence" value="ECO:0007669"/>
    <property type="project" value="InterPro"/>
</dbReference>
<accession>A0AAV6QVA1</accession>
<dbReference type="Pfam" id="PF15370">
    <property type="entry name" value="NOPCHAP1"/>
    <property type="match status" value="1"/>
</dbReference>
<dbReference type="EMBL" id="JAGKHQ010000015">
    <property type="protein sequence ID" value="KAG7496987.1"/>
    <property type="molecule type" value="Genomic_DNA"/>
</dbReference>
<dbReference type="PANTHER" id="PTHR28674:SF1">
    <property type="entry name" value="NOP PROTEIN CHAPERONE 1"/>
    <property type="match status" value="1"/>
</dbReference>
<dbReference type="GO" id="GO:0062064">
    <property type="term" value="F:box C/D methylation guide snoRNP complex binding"/>
    <property type="evidence" value="ECO:0007669"/>
    <property type="project" value="TreeGrafter"/>
</dbReference>
<dbReference type="Proteomes" id="UP000693946">
    <property type="component" value="Linkage Group LG3"/>
</dbReference>
<protein>
    <submittedName>
        <fullName evidence="2">Uncharacterized protein</fullName>
    </submittedName>
</protein>
<evidence type="ECO:0000313" key="2">
    <source>
        <dbReference type="EMBL" id="KAG7496987.1"/>
    </source>
</evidence>
<gene>
    <name evidence="2" type="ORF">JOB18_029362</name>
</gene>
<evidence type="ECO:0000313" key="3">
    <source>
        <dbReference type="Proteomes" id="UP000693946"/>
    </source>
</evidence>
<sequence length="156" mass="17033">MKTDMELNEEKKSSQALLSCGNGAGLTEKLLLKPKSSGVLQTARLPKSSVLERLQSFLPQMAEANEKLKQQMEEAPAGHFDIERVDEAQRVIEMDVALVELSGSDSDCDNEGDLSGSEDDSDSEEDEPKVTEQNLKLPGDKGKKKASIQVLDQQGK</sequence>
<feature type="region of interest" description="Disordered" evidence="1">
    <location>
        <begin position="101"/>
        <end position="156"/>
    </location>
</feature>
<proteinExistence type="predicted"/>
<name>A0AAV6QVA1_SOLSE</name>
<comment type="caution">
    <text evidence="2">The sequence shown here is derived from an EMBL/GenBank/DDBJ whole genome shotgun (WGS) entry which is preliminary data.</text>
</comment>
<organism evidence="2 3">
    <name type="scientific">Solea senegalensis</name>
    <name type="common">Senegalese sole</name>
    <dbReference type="NCBI Taxonomy" id="28829"/>
    <lineage>
        <taxon>Eukaryota</taxon>
        <taxon>Metazoa</taxon>
        <taxon>Chordata</taxon>
        <taxon>Craniata</taxon>
        <taxon>Vertebrata</taxon>
        <taxon>Euteleostomi</taxon>
        <taxon>Actinopterygii</taxon>
        <taxon>Neopterygii</taxon>
        <taxon>Teleostei</taxon>
        <taxon>Neoteleostei</taxon>
        <taxon>Acanthomorphata</taxon>
        <taxon>Carangaria</taxon>
        <taxon>Pleuronectiformes</taxon>
        <taxon>Pleuronectoidei</taxon>
        <taxon>Soleidae</taxon>
        <taxon>Solea</taxon>
    </lineage>
</organism>
<dbReference type="PANTHER" id="PTHR28674">
    <property type="entry name" value="SIMILAR TO DNA SEGMENT, CHR 10, WAYNE STATE UNIVERSITY 102,-EXPRESSED"/>
    <property type="match status" value="1"/>
</dbReference>
<keyword evidence="3" id="KW-1185">Reference proteome</keyword>
<dbReference type="AlphaFoldDB" id="A0AAV6QVA1"/>
<dbReference type="InterPro" id="IPR027921">
    <property type="entry name" value="NOPCHAP1"/>
</dbReference>
<evidence type="ECO:0000256" key="1">
    <source>
        <dbReference type="SAM" id="MobiDB-lite"/>
    </source>
</evidence>
<feature type="compositionally biased region" description="Acidic residues" evidence="1">
    <location>
        <begin position="106"/>
        <end position="127"/>
    </location>
</feature>
<reference evidence="2 3" key="1">
    <citation type="journal article" date="2021" name="Sci. Rep.">
        <title>Chromosome anchoring in Senegalese sole (Solea senegalensis) reveals sex-associated markers and genome rearrangements in flatfish.</title>
        <authorList>
            <person name="Guerrero-Cozar I."/>
            <person name="Gomez-Garrido J."/>
            <person name="Berbel C."/>
            <person name="Martinez-Blanch J.F."/>
            <person name="Alioto T."/>
            <person name="Claros M.G."/>
            <person name="Gagnaire P.A."/>
            <person name="Manchado M."/>
        </authorList>
    </citation>
    <scope>NUCLEOTIDE SEQUENCE [LARGE SCALE GENOMIC DNA]</scope>
    <source>
        <strain evidence="2">Sse05_10M</strain>
    </source>
</reference>